<accession>A0AAV3P9G0</accession>
<reference evidence="1 2" key="1">
    <citation type="submission" date="2024-01" db="EMBL/GenBank/DDBJ databases">
        <title>The complete chloroplast genome sequence of Lithospermum erythrorhizon: insights into the phylogenetic relationship among Boraginaceae species and the maternal lineages of purple gromwells.</title>
        <authorList>
            <person name="Okada T."/>
            <person name="Watanabe K."/>
        </authorList>
    </citation>
    <scope>NUCLEOTIDE SEQUENCE [LARGE SCALE GENOMIC DNA]</scope>
</reference>
<proteinExistence type="predicted"/>
<dbReference type="EMBL" id="BAABME010001150">
    <property type="protein sequence ID" value="GAA0147863.1"/>
    <property type="molecule type" value="Genomic_DNA"/>
</dbReference>
<keyword evidence="2" id="KW-1185">Reference proteome</keyword>
<name>A0AAV3P9G0_LITER</name>
<dbReference type="AlphaFoldDB" id="A0AAV3P9G0"/>
<organism evidence="1 2">
    <name type="scientific">Lithospermum erythrorhizon</name>
    <name type="common">Purple gromwell</name>
    <name type="synonym">Lithospermum officinale var. erythrorhizon</name>
    <dbReference type="NCBI Taxonomy" id="34254"/>
    <lineage>
        <taxon>Eukaryota</taxon>
        <taxon>Viridiplantae</taxon>
        <taxon>Streptophyta</taxon>
        <taxon>Embryophyta</taxon>
        <taxon>Tracheophyta</taxon>
        <taxon>Spermatophyta</taxon>
        <taxon>Magnoliopsida</taxon>
        <taxon>eudicotyledons</taxon>
        <taxon>Gunneridae</taxon>
        <taxon>Pentapetalae</taxon>
        <taxon>asterids</taxon>
        <taxon>lamiids</taxon>
        <taxon>Boraginales</taxon>
        <taxon>Boraginaceae</taxon>
        <taxon>Boraginoideae</taxon>
        <taxon>Lithospermeae</taxon>
        <taxon>Lithospermum</taxon>
    </lineage>
</organism>
<gene>
    <name evidence="1" type="ORF">LIER_07460</name>
</gene>
<evidence type="ECO:0000313" key="1">
    <source>
        <dbReference type="EMBL" id="GAA0147863.1"/>
    </source>
</evidence>
<dbReference type="Proteomes" id="UP001454036">
    <property type="component" value="Unassembled WGS sequence"/>
</dbReference>
<evidence type="ECO:0000313" key="2">
    <source>
        <dbReference type="Proteomes" id="UP001454036"/>
    </source>
</evidence>
<protein>
    <submittedName>
        <fullName evidence="1">Uncharacterized protein</fullName>
    </submittedName>
</protein>
<comment type="caution">
    <text evidence="1">The sequence shown here is derived from an EMBL/GenBank/DDBJ whole genome shotgun (WGS) entry which is preliminary data.</text>
</comment>
<dbReference type="Gene3D" id="3.10.10.10">
    <property type="entry name" value="HIV Type 1 Reverse Transcriptase, subunit A, domain 1"/>
    <property type="match status" value="1"/>
</dbReference>
<sequence length="114" mass="13207">MEDAPLELEEGVKAMVDELKEINLGTTEEPRPIYINALMTSEEERQYVDLLHEFRDVFAWTYKEMPGLDPRVVVHQLAIKNGARPFKQAQRRFRQELAPSIEIEVNKLIEAGLI</sequence>